<sequence>MTTATKPKPLKRDKSLVPLSREHHFGLLFCWKLKQGIANGAPFELMRQYIQYFWSNILKAHCQEEEVIVKRLLHQDDVNSVRLHEEHQLIEAIIELINEQKNLNTSLIATLQQDLTDHIRWEERELFPYLQTVADPEDLADVGRLLEHDLQEPKDEFLPAFWENKKVA</sequence>
<organism evidence="2 3">
    <name type="scientific">Pontibacter indicus</name>
    <dbReference type="NCBI Taxonomy" id="1317125"/>
    <lineage>
        <taxon>Bacteria</taxon>
        <taxon>Pseudomonadati</taxon>
        <taxon>Bacteroidota</taxon>
        <taxon>Cytophagia</taxon>
        <taxon>Cytophagales</taxon>
        <taxon>Hymenobacteraceae</taxon>
        <taxon>Pontibacter</taxon>
    </lineage>
</organism>
<name>A0A1R3WB65_9BACT</name>
<dbReference type="RefSeq" id="WP_076665634.1">
    <property type="nucleotide sequence ID" value="NZ_FTPP01000001.1"/>
</dbReference>
<gene>
    <name evidence="2" type="ORF">SAMN05444128_0172</name>
</gene>
<dbReference type="AlphaFoldDB" id="A0A1R3WB65"/>
<evidence type="ECO:0000259" key="1">
    <source>
        <dbReference type="Pfam" id="PF01814"/>
    </source>
</evidence>
<dbReference type="InterPro" id="IPR012312">
    <property type="entry name" value="Hemerythrin-like"/>
</dbReference>
<proteinExistence type="predicted"/>
<dbReference type="OrthoDB" id="9793254at2"/>
<dbReference type="EMBL" id="FTPP01000001">
    <property type="protein sequence ID" value="SIT75041.1"/>
    <property type="molecule type" value="Genomic_DNA"/>
</dbReference>
<dbReference type="Gene3D" id="1.20.120.520">
    <property type="entry name" value="nmb1532 protein domain like"/>
    <property type="match status" value="1"/>
</dbReference>
<protein>
    <submittedName>
        <fullName evidence="2">Hemerythrin HHE cation binding domain-containing protein</fullName>
    </submittedName>
</protein>
<evidence type="ECO:0000313" key="3">
    <source>
        <dbReference type="Proteomes" id="UP000187181"/>
    </source>
</evidence>
<dbReference type="STRING" id="1317125.SAMN05444128_0172"/>
<keyword evidence="3" id="KW-1185">Reference proteome</keyword>
<feature type="domain" description="Hemerythrin-like" evidence="1">
    <location>
        <begin position="39"/>
        <end position="130"/>
    </location>
</feature>
<reference evidence="3" key="1">
    <citation type="submission" date="2017-01" db="EMBL/GenBank/DDBJ databases">
        <authorList>
            <person name="Varghese N."/>
            <person name="Submissions S."/>
        </authorList>
    </citation>
    <scope>NUCLEOTIDE SEQUENCE [LARGE SCALE GENOMIC DNA]</scope>
    <source>
        <strain evidence="3">LP100</strain>
    </source>
</reference>
<dbReference type="Proteomes" id="UP000187181">
    <property type="component" value="Unassembled WGS sequence"/>
</dbReference>
<accession>A0A1R3WB65</accession>
<dbReference type="Pfam" id="PF01814">
    <property type="entry name" value="Hemerythrin"/>
    <property type="match status" value="1"/>
</dbReference>
<evidence type="ECO:0000313" key="2">
    <source>
        <dbReference type="EMBL" id="SIT75041.1"/>
    </source>
</evidence>